<evidence type="ECO:0000256" key="1">
    <source>
        <dbReference type="ARBA" id="ARBA00002485"/>
    </source>
</evidence>
<evidence type="ECO:0000256" key="6">
    <source>
        <dbReference type="ARBA" id="ARBA00023004"/>
    </source>
</evidence>
<dbReference type="SUPFAM" id="SSF47240">
    <property type="entry name" value="Ferritin-like"/>
    <property type="match status" value="1"/>
</dbReference>
<feature type="binding site" evidence="8">
    <location>
        <position position="128"/>
    </location>
    <ligand>
        <name>Fe cation</name>
        <dbReference type="ChEBI" id="CHEBI:24875"/>
        <label>1</label>
    </ligand>
</feature>
<evidence type="ECO:0000313" key="11">
    <source>
        <dbReference type="EMBL" id="KUK46442.1"/>
    </source>
</evidence>
<comment type="catalytic activity">
    <reaction evidence="7 9">
        <text>4 Fe(2+) + O2 + 6 H2O = 4 iron(III) oxide-hydroxide + 12 H(+)</text>
        <dbReference type="Rhea" id="RHEA:11972"/>
        <dbReference type="ChEBI" id="CHEBI:15377"/>
        <dbReference type="ChEBI" id="CHEBI:15378"/>
        <dbReference type="ChEBI" id="CHEBI:15379"/>
        <dbReference type="ChEBI" id="CHEBI:29033"/>
        <dbReference type="ChEBI" id="CHEBI:78619"/>
        <dbReference type="EC" id="1.16.3.2"/>
    </reaction>
</comment>
<feature type="domain" description="Ferritin-like diiron" evidence="10">
    <location>
        <begin position="1"/>
        <end position="146"/>
    </location>
</feature>
<dbReference type="PANTHER" id="PTHR11431:SF127">
    <property type="entry name" value="BACTERIAL NON-HEME FERRITIN"/>
    <property type="match status" value="1"/>
</dbReference>
<dbReference type="GO" id="GO:0005829">
    <property type="term" value="C:cytosol"/>
    <property type="evidence" value="ECO:0007669"/>
    <property type="project" value="TreeGrafter"/>
</dbReference>
<keyword evidence="4 8" id="KW-0479">Metal-binding</keyword>
<organism evidence="11 12">
    <name type="scientific">Anaerolinea thermophila</name>
    <dbReference type="NCBI Taxonomy" id="167964"/>
    <lineage>
        <taxon>Bacteria</taxon>
        <taxon>Bacillati</taxon>
        <taxon>Chloroflexota</taxon>
        <taxon>Anaerolineae</taxon>
        <taxon>Anaerolineales</taxon>
        <taxon>Anaerolineaceae</taxon>
        <taxon>Anaerolinea</taxon>
    </lineage>
</organism>
<evidence type="ECO:0000256" key="4">
    <source>
        <dbReference type="ARBA" id="ARBA00022723"/>
    </source>
</evidence>
<dbReference type="GO" id="GO:0042802">
    <property type="term" value="F:identical protein binding"/>
    <property type="evidence" value="ECO:0007669"/>
    <property type="project" value="UniProtKB-ARBA"/>
</dbReference>
<gene>
    <name evidence="11" type="ORF">XD73_0695</name>
</gene>
<dbReference type="InterPro" id="IPR001519">
    <property type="entry name" value="Ferritin"/>
</dbReference>
<feature type="binding site" evidence="8">
    <location>
        <position position="51"/>
    </location>
    <ligand>
        <name>Fe cation</name>
        <dbReference type="ChEBI" id="CHEBI:24875"/>
        <label>1</label>
    </ligand>
</feature>
<proteinExistence type="inferred from homology"/>
<evidence type="ECO:0000256" key="9">
    <source>
        <dbReference type="RuleBase" id="RU361145"/>
    </source>
</evidence>
<dbReference type="InterPro" id="IPR041719">
    <property type="entry name" value="Ferritin_prok"/>
</dbReference>
<dbReference type="AlphaFoldDB" id="A0A101FY50"/>
<keyword evidence="3 9" id="KW-0409">Iron storage</keyword>
<evidence type="ECO:0000259" key="10">
    <source>
        <dbReference type="PROSITE" id="PS50905"/>
    </source>
</evidence>
<comment type="similarity">
    <text evidence="2 9">Belongs to the ferritin family. Prokaryotic subfamily.</text>
</comment>
<evidence type="ECO:0000256" key="7">
    <source>
        <dbReference type="ARBA" id="ARBA00048035"/>
    </source>
</evidence>
<dbReference type="PANTHER" id="PTHR11431">
    <property type="entry name" value="FERRITIN"/>
    <property type="match status" value="1"/>
</dbReference>
<dbReference type="Proteomes" id="UP000064249">
    <property type="component" value="Unassembled WGS sequence"/>
</dbReference>
<name>A0A101FY50_9CHLR</name>
<evidence type="ECO:0000256" key="2">
    <source>
        <dbReference type="ARBA" id="ARBA00006950"/>
    </source>
</evidence>
<dbReference type="EMBL" id="LGFU01000028">
    <property type="protein sequence ID" value="KUK46442.1"/>
    <property type="molecule type" value="Genomic_DNA"/>
</dbReference>
<feature type="binding site" evidence="8">
    <location>
        <position position="95"/>
    </location>
    <ligand>
        <name>Fe cation</name>
        <dbReference type="ChEBI" id="CHEBI:24875"/>
        <label>1</label>
    </ligand>
</feature>
<comment type="subcellular location">
    <subcellularLocation>
        <location evidence="9">Cytoplasm</location>
    </subcellularLocation>
</comment>
<evidence type="ECO:0000256" key="5">
    <source>
        <dbReference type="ARBA" id="ARBA00023002"/>
    </source>
</evidence>
<dbReference type="Gene3D" id="1.20.1260.10">
    <property type="match status" value="1"/>
</dbReference>
<comment type="caution">
    <text evidence="11">The sequence shown here is derived from an EMBL/GenBank/DDBJ whole genome shotgun (WGS) entry which is preliminary data.</text>
</comment>
<dbReference type="GO" id="GO:0008198">
    <property type="term" value="F:ferrous iron binding"/>
    <property type="evidence" value="ECO:0007669"/>
    <property type="project" value="TreeGrafter"/>
</dbReference>
<dbReference type="FunFam" id="1.20.1260.10:FF:000001">
    <property type="entry name" value="Non-heme ferritin"/>
    <property type="match status" value="1"/>
</dbReference>
<protein>
    <recommendedName>
        <fullName evidence="9">Ferritin</fullName>
        <ecNumber evidence="9">1.16.3.2</ecNumber>
    </recommendedName>
</protein>
<dbReference type="GO" id="GO:0004322">
    <property type="term" value="F:ferroxidase activity"/>
    <property type="evidence" value="ECO:0007669"/>
    <property type="project" value="TreeGrafter"/>
</dbReference>
<evidence type="ECO:0000256" key="8">
    <source>
        <dbReference type="PIRSR" id="PIRSR601519-1"/>
    </source>
</evidence>
<dbReference type="EC" id="1.16.3.2" evidence="9"/>
<comment type="function">
    <text evidence="1 9">Iron-storage protein.</text>
</comment>
<dbReference type="PROSITE" id="PS50905">
    <property type="entry name" value="FERRITIN_LIKE"/>
    <property type="match status" value="1"/>
</dbReference>
<dbReference type="GO" id="GO:0008199">
    <property type="term" value="F:ferric iron binding"/>
    <property type="evidence" value="ECO:0007669"/>
    <property type="project" value="InterPro"/>
</dbReference>
<dbReference type="InterPro" id="IPR008331">
    <property type="entry name" value="Ferritin_DPS_dom"/>
</dbReference>
<dbReference type="InterPro" id="IPR009040">
    <property type="entry name" value="Ferritin-like_diiron"/>
</dbReference>
<keyword evidence="9" id="KW-0963">Cytoplasm</keyword>
<evidence type="ECO:0000313" key="12">
    <source>
        <dbReference type="Proteomes" id="UP000064249"/>
    </source>
</evidence>
<dbReference type="Pfam" id="PF00210">
    <property type="entry name" value="Ferritin"/>
    <property type="match status" value="1"/>
</dbReference>
<feature type="binding site" evidence="8">
    <location>
        <position position="18"/>
    </location>
    <ligand>
        <name>Fe cation</name>
        <dbReference type="ChEBI" id="CHEBI:24875"/>
        <label>1</label>
    </ligand>
</feature>
<keyword evidence="5" id="KW-0560">Oxidoreductase</keyword>
<reference evidence="11 12" key="1">
    <citation type="journal article" date="2015" name="MBio">
        <title>Genome-Resolved Metagenomic Analysis Reveals Roles for Candidate Phyla and Other Microbial Community Members in Biogeochemical Transformations in Oil Reservoirs.</title>
        <authorList>
            <person name="Hu P."/>
            <person name="Tom L."/>
            <person name="Singh A."/>
            <person name="Thomas B.C."/>
            <person name="Baker B.J."/>
            <person name="Piceno Y.M."/>
            <person name="Andersen G.L."/>
            <person name="Banfield J.F."/>
        </authorList>
    </citation>
    <scope>NUCLEOTIDE SEQUENCE [LARGE SCALE GENOMIC DNA]</scope>
    <source>
        <strain evidence="11">46_16</strain>
    </source>
</reference>
<accession>A0A101FY50</accession>
<dbReference type="GO" id="GO:0006879">
    <property type="term" value="P:intracellular iron ion homeostasis"/>
    <property type="evidence" value="ECO:0007669"/>
    <property type="project" value="UniProtKB-KW"/>
</dbReference>
<evidence type="ECO:0000256" key="3">
    <source>
        <dbReference type="ARBA" id="ARBA00022434"/>
    </source>
</evidence>
<sequence>MMFSEKLIKEMNVQIRHELYSAYLYLSMASHFDAQNLKGFGHWMKVQAKEEMEHGMKFYEYLNSRGAKVNLEAIEQPPLEFGTLVEIFEMVLGHEKSVTDRINLLYSIAVEDKDYASQSFLNWFVDEQVEEEEHAGEILETLKKVGDKGTALFMLDRSLGGRAE</sequence>
<dbReference type="GO" id="GO:0006826">
    <property type="term" value="P:iron ion transport"/>
    <property type="evidence" value="ECO:0007669"/>
    <property type="project" value="InterPro"/>
</dbReference>
<dbReference type="InterPro" id="IPR009078">
    <property type="entry name" value="Ferritin-like_SF"/>
</dbReference>
<dbReference type="CDD" id="cd01055">
    <property type="entry name" value="Nonheme_Ferritin"/>
    <property type="match status" value="1"/>
</dbReference>
<keyword evidence="6 8" id="KW-0408">Iron</keyword>
<feature type="binding site" evidence="8">
    <location>
        <position position="54"/>
    </location>
    <ligand>
        <name>Fe cation</name>
        <dbReference type="ChEBI" id="CHEBI:24875"/>
        <label>1</label>
    </ligand>
</feature>
<dbReference type="InterPro" id="IPR012347">
    <property type="entry name" value="Ferritin-like"/>
</dbReference>